<dbReference type="OrthoDB" id="4225815at2759"/>
<evidence type="ECO:0000313" key="8">
    <source>
        <dbReference type="Proteomes" id="UP000250043"/>
    </source>
</evidence>
<evidence type="ECO:0000256" key="5">
    <source>
        <dbReference type="ARBA" id="ARBA00023157"/>
    </source>
</evidence>
<dbReference type="AlphaFoldDB" id="A0A8E2ATZ8"/>
<feature type="signal peptide" evidence="6">
    <location>
        <begin position="1"/>
        <end position="19"/>
    </location>
</feature>
<dbReference type="Pfam" id="PF01185">
    <property type="entry name" value="Hydrophobin"/>
    <property type="match status" value="1"/>
</dbReference>
<proteinExistence type="inferred from homology"/>
<evidence type="ECO:0000256" key="1">
    <source>
        <dbReference type="ARBA" id="ARBA00004191"/>
    </source>
</evidence>
<gene>
    <name evidence="7" type="ORF">OBBRIDRAFT_836932</name>
</gene>
<dbReference type="EMBL" id="KV722466">
    <property type="protein sequence ID" value="OCH87974.1"/>
    <property type="molecule type" value="Genomic_DNA"/>
</dbReference>
<dbReference type="GO" id="GO:0005199">
    <property type="term" value="F:structural constituent of cell wall"/>
    <property type="evidence" value="ECO:0007669"/>
    <property type="project" value="InterPro"/>
</dbReference>
<comment type="subcellular location">
    <subcellularLocation>
        <location evidence="1 6">Secreted</location>
        <location evidence="1 6">Cell wall</location>
    </subcellularLocation>
</comment>
<keyword evidence="3 6" id="KW-0134">Cell wall</keyword>
<evidence type="ECO:0000313" key="7">
    <source>
        <dbReference type="EMBL" id="OCH87974.1"/>
    </source>
</evidence>
<organism evidence="7 8">
    <name type="scientific">Obba rivulosa</name>
    <dbReference type="NCBI Taxonomy" id="1052685"/>
    <lineage>
        <taxon>Eukaryota</taxon>
        <taxon>Fungi</taxon>
        <taxon>Dikarya</taxon>
        <taxon>Basidiomycota</taxon>
        <taxon>Agaricomycotina</taxon>
        <taxon>Agaricomycetes</taxon>
        <taxon>Polyporales</taxon>
        <taxon>Gelatoporiaceae</taxon>
        <taxon>Obba</taxon>
    </lineage>
</organism>
<keyword evidence="6" id="KW-0732">Signal</keyword>
<evidence type="ECO:0000256" key="6">
    <source>
        <dbReference type="RuleBase" id="RU365009"/>
    </source>
</evidence>
<name>A0A8E2ATZ8_9APHY</name>
<dbReference type="GO" id="GO:0009277">
    <property type="term" value="C:fungal-type cell wall"/>
    <property type="evidence" value="ECO:0007669"/>
    <property type="project" value="InterPro"/>
</dbReference>
<comment type="similarity">
    <text evidence="2 6">Belongs to the fungal hydrophobin family.</text>
</comment>
<keyword evidence="4 6" id="KW-0964">Secreted</keyword>
<protein>
    <recommendedName>
        <fullName evidence="6">Hydrophobin</fullName>
    </recommendedName>
</protein>
<sequence length="107" mass="11062">MFGLKLTLITALFAISAIAQSNSTQCDDAPLLCCTYTGSGSEEEMRQVSQALKFEVDSEKLYGTGCSAYNPVNVGGGTDCTASPVCCEDNYFGGLVGVGCATIPIAV</sequence>
<evidence type="ECO:0000256" key="4">
    <source>
        <dbReference type="ARBA" id="ARBA00022525"/>
    </source>
</evidence>
<dbReference type="InterPro" id="IPR001338">
    <property type="entry name" value="Class_I_Hydrophobin"/>
</dbReference>
<evidence type="ECO:0000256" key="3">
    <source>
        <dbReference type="ARBA" id="ARBA00022512"/>
    </source>
</evidence>
<evidence type="ECO:0000256" key="2">
    <source>
        <dbReference type="ARBA" id="ARBA00010446"/>
    </source>
</evidence>
<accession>A0A8E2ATZ8</accession>
<dbReference type="Proteomes" id="UP000250043">
    <property type="component" value="Unassembled WGS sequence"/>
</dbReference>
<keyword evidence="5 6" id="KW-1015">Disulfide bond</keyword>
<keyword evidence="8" id="KW-1185">Reference proteome</keyword>
<feature type="chain" id="PRO_5034309492" description="Hydrophobin" evidence="6">
    <location>
        <begin position="20"/>
        <end position="107"/>
    </location>
</feature>
<dbReference type="CDD" id="cd23507">
    <property type="entry name" value="hydrophobin_I"/>
    <property type="match status" value="1"/>
</dbReference>
<reference evidence="7 8" key="1">
    <citation type="submission" date="2016-07" db="EMBL/GenBank/DDBJ databases">
        <title>Draft genome of the white-rot fungus Obba rivulosa 3A-2.</title>
        <authorList>
            <consortium name="DOE Joint Genome Institute"/>
            <person name="Miettinen O."/>
            <person name="Riley R."/>
            <person name="Acob R."/>
            <person name="Barry K."/>
            <person name="Cullen D."/>
            <person name="De Vries R."/>
            <person name="Hainaut M."/>
            <person name="Hatakka A."/>
            <person name="Henrissat B."/>
            <person name="Hilden K."/>
            <person name="Kuo R."/>
            <person name="Labutti K."/>
            <person name="Lipzen A."/>
            <person name="Makela M.R."/>
            <person name="Sandor L."/>
            <person name="Spatafora J.W."/>
            <person name="Grigoriev I.V."/>
            <person name="Hibbett D.S."/>
        </authorList>
    </citation>
    <scope>NUCLEOTIDE SEQUENCE [LARGE SCALE GENOMIC DNA]</scope>
    <source>
        <strain evidence="7 8">3A-2</strain>
    </source>
</reference>
<dbReference type="SMART" id="SM00075">
    <property type="entry name" value="HYDRO"/>
    <property type="match status" value="1"/>
</dbReference>